<sequence>MELINYTPFPPLFFKSRDKHRVDHGVLVLRGTFAIDHEAYLRPIPDQEPVRTEDVFHGDPTQSSLVFEADLAPFKPATDIHLNAIARAPGGKARRTWPVSARVGTLRKDLYVTGPRRFFSSLGLWQLSIPKPVTEVPIRYELAFGGGPGKSGKGKVYEHNPVGVGYQTVTQTLNPIKSFEAPCIEAADKKISLRGRNYRPEGFSPIARAWLPRRGFAGTYDQKWVDDVWPELPADFDYRFYNSAHPDLIYSGYLVGGEAVELRGLRPERELLRFGIPEYKALVLIRYGDGSFNLAPAYLDTLALDVADPDPNRIRAYLTWRATIDIRKPIRRLEARLDTSAVDGKGGSRG</sequence>
<reference evidence="2" key="1">
    <citation type="submission" date="2021-03" db="EMBL/GenBank/DDBJ databases">
        <title>Acanthopleuribacteraceae sp. M133.</title>
        <authorList>
            <person name="Wang G."/>
        </authorList>
    </citation>
    <scope>NUCLEOTIDE SEQUENCE</scope>
    <source>
        <strain evidence="2">M133</strain>
    </source>
</reference>
<accession>A0A8A4TJ56</accession>
<feature type="domain" description="DUF2169" evidence="1">
    <location>
        <begin position="22"/>
        <end position="321"/>
    </location>
</feature>
<dbReference type="InterPro" id="IPR018683">
    <property type="entry name" value="DUF2169"/>
</dbReference>
<dbReference type="RefSeq" id="WP_237379149.1">
    <property type="nucleotide sequence ID" value="NZ_CP071793.1"/>
</dbReference>
<evidence type="ECO:0000313" key="3">
    <source>
        <dbReference type="Proteomes" id="UP000663929"/>
    </source>
</evidence>
<proteinExistence type="predicted"/>
<evidence type="ECO:0000259" key="1">
    <source>
        <dbReference type="Pfam" id="PF09937"/>
    </source>
</evidence>
<keyword evidence="3" id="KW-1185">Reference proteome</keyword>
<dbReference type="EMBL" id="CP071793">
    <property type="protein sequence ID" value="QTD49517.1"/>
    <property type="molecule type" value="Genomic_DNA"/>
</dbReference>
<dbReference type="Proteomes" id="UP000663929">
    <property type="component" value="Chromosome"/>
</dbReference>
<protein>
    <submittedName>
        <fullName evidence="2">DUF2169 domain-containing protein</fullName>
    </submittedName>
</protein>
<dbReference type="AlphaFoldDB" id="A0A8A4TJ56"/>
<name>A0A8A4TJ56_SULCO</name>
<gene>
    <name evidence="2" type="ORF">J3U87_28355</name>
</gene>
<organism evidence="2 3">
    <name type="scientific">Sulfidibacter corallicola</name>
    <dbReference type="NCBI Taxonomy" id="2818388"/>
    <lineage>
        <taxon>Bacteria</taxon>
        <taxon>Pseudomonadati</taxon>
        <taxon>Acidobacteriota</taxon>
        <taxon>Holophagae</taxon>
        <taxon>Acanthopleuribacterales</taxon>
        <taxon>Acanthopleuribacteraceae</taxon>
        <taxon>Sulfidibacter</taxon>
    </lineage>
</organism>
<evidence type="ECO:0000313" key="2">
    <source>
        <dbReference type="EMBL" id="QTD49517.1"/>
    </source>
</evidence>
<dbReference type="Pfam" id="PF09937">
    <property type="entry name" value="DUF2169"/>
    <property type="match status" value="1"/>
</dbReference>
<dbReference type="KEGG" id="scor:J3U87_28355"/>